<evidence type="ECO:0000256" key="2">
    <source>
        <dbReference type="SAM" id="SignalP"/>
    </source>
</evidence>
<keyword evidence="4" id="KW-1185">Reference proteome</keyword>
<evidence type="ECO:0000256" key="1">
    <source>
        <dbReference type="SAM" id="MobiDB-lite"/>
    </source>
</evidence>
<comment type="caution">
    <text evidence="3">The sequence shown here is derived from an EMBL/GenBank/DDBJ whole genome shotgun (WGS) entry which is preliminary data.</text>
</comment>
<dbReference type="Proteomes" id="UP000011885">
    <property type="component" value="Unassembled WGS sequence"/>
</dbReference>
<protein>
    <submittedName>
        <fullName evidence="3">Signal peptide protein</fullName>
    </submittedName>
</protein>
<organism evidence="3 4">
    <name type="scientific">Rhodopirellula sallentina SM41</name>
    <dbReference type="NCBI Taxonomy" id="1263870"/>
    <lineage>
        <taxon>Bacteria</taxon>
        <taxon>Pseudomonadati</taxon>
        <taxon>Planctomycetota</taxon>
        <taxon>Planctomycetia</taxon>
        <taxon>Pirellulales</taxon>
        <taxon>Pirellulaceae</taxon>
        <taxon>Rhodopirellula</taxon>
    </lineage>
</organism>
<dbReference type="PATRIC" id="fig|1263870.3.peg.4956"/>
<dbReference type="PROSITE" id="PS51257">
    <property type="entry name" value="PROKAR_LIPOPROTEIN"/>
    <property type="match status" value="1"/>
</dbReference>
<evidence type="ECO:0000313" key="4">
    <source>
        <dbReference type="Proteomes" id="UP000011885"/>
    </source>
</evidence>
<accession>M5TXG6</accession>
<reference evidence="3 4" key="1">
    <citation type="journal article" date="2013" name="Mar. Genomics">
        <title>Expression of sulfatases in Rhodopirellula baltica and the diversity of sulfatases in the genus Rhodopirellula.</title>
        <authorList>
            <person name="Wegner C.E."/>
            <person name="Richter-Heitmann T."/>
            <person name="Klindworth A."/>
            <person name="Klockow C."/>
            <person name="Richter M."/>
            <person name="Achstetter T."/>
            <person name="Glockner F.O."/>
            <person name="Harder J."/>
        </authorList>
    </citation>
    <scope>NUCLEOTIDE SEQUENCE [LARGE SCALE GENOMIC DNA]</scope>
    <source>
        <strain evidence="3 4">SM41</strain>
    </source>
</reference>
<dbReference type="EMBL" id="ANOH01000320">
    <property type="protein sequence ID" value="EMI53880.1"/>
    <property type="molecule type" value="Genomic_DNA"/>
</dbReference>
<sequence>MSRLNWLANSTRFCVAMTVLAYAITITGCRQSTPTDTPPASEHDHDDHDHDHAGHDHDHDHEIDIDSLPAIDTPAGPATLSEGIEQLASMQDAIAKGFADDDVDSIHGQLHSIGGLLEHLESLTASSDLPAEAKEKAGKAIDSLFDAFGDVDAKLHGDTGKDYSDVSDKIDEAVKTLTGLKLP</sequence>
<dbReference type="AlphaFoldDB" id="M5TXG6"/>
<feature type="compositionally biased region" description="Basic and acidic residues" evidence="1">
    <location>
        <begin position="41"/>
        <end position="62"/>
    </location>
</feature>
<name>M5TXG6_9BACT</name>
<feature type="region of interest" description="Disordered" evidence="1">
    <location>
        <begin position="31"/>
        <end position="62"/>
    </location>
</feature>
<dbReference type="OrthoDB" id="288838at2"/>
<keyword evidence="2" id="KW-0732">Signal</keyword>
<gene>
    <name evidence="3" type="ORF">RSSM_04685</name>
</gene>
<dbReference type="RefSeq" id="WP_008683763.1">
    <property type="nucleotide sequence ID" value="NZ_ANOH01000320.1"/>
</dbReference>
<evidence type="ECO:0000313" key="3">
    <source>
        <dbReference type="EMBL" id="EMI53880.1"/>
    </source>
</evidence>
<feature type="chain" id="PRO_5004072782" evidence="2">
    <location>
        <begin position="22"/>
        <end position="183"/>
    </location>
</feature>
<proteinExistence type="predicted"/>
<feature type="signal peptide" evidence="2">
    <location>
        <begin position="1"/>
        <end position="21"/>
    </location>
</feature>